<name>A0A1Q4H9V3_9MYCO</name>
<reference evidence="2 3" key="1">
    <citation type="submission" date="2016-09" db="EMBL/GenBank/DDBJ databases">
        <title>genome sequences of unsequenced Mycobacteria.</title>
        <authorList>
            <person name="Greninger A.L."/>
            <person name="Jerome K.R."/>
            <person name="Mcnair B."/>
            <person name="Wallis C."/>
            <person name="Fang F."/>
        </authorList>
    </citation>
    <scope>NUCLEOTIDE SEQUENCE [LARGE SCALE GENOMIC DNA]</scope>
    <source>
        <strain evidence="2 3">BM1</strain>
    </source>
</reference>
<sequence>MSVHPEYASALVSGRKTVEFRKRPLAPDVTHVVIYATQPVARVVGVFSIREQVMESPRQLWNMFHNVAGISKAKFMDYYRGCSTGVGIRVGEMTGLPDNFTLQEAFGISRPPQSFQYFTLRQTAPKLAGVLV</sequence>
<dbReference type="AlphaFoldDB" id="A0A1Q4H9V3"/>
<evidence type="ECO:0000259" key="1">
    <source>
        <dbReference type="Pfam" id="PF04266"/>
    </source>
</evidence>
<dbReference type="Gene3D" id="2.30.130.30">
    <property type="entry name" value="Hypothetical protein"/>
    <property type="match status" value="1"/>
</dbReference>
<evidence type="ECO:0000313" key="3">
    <source>
        <dbReference type="Proteomes" id="UP000191039"/>
    </source>
</evidence>
<dbReference type="Proteomes" id="UP000191039">
    <property type="component" value="Unassembled WGS sequence"/>
</dbReference>
<evidence type="ECO:0000313" key="2">
    <source>
        <dbReference type="EMBL" id="OPE51914.1"/>
    </source>
</evidence>
<dbReference type="InterPro" id="IPR007374">
    <property type="entry name" value="ASCH_domain"/>
</dbReference>
<gene>
    <name evidence="2" type="ORF">BV510_18955</name>
</gene>
<feature type="domain" description="ASCH" evidence="1">
    <location>
        <begin position="1"/>
        <end position="50"/>
    </location>
</feature>
<dbReference type="SUPFAM" id="SSF88697">
    <property type="entry name" value="PUA domain-like"/>
    <property type="match status" value="1"/>
</dbReference>
<accession>A0A1Q4H9V3</accession>
<dbReference type="InterPro" id="IPR015947">
    <property type="entry name" value="PUA-like_sf"/>
</dbReference>
<organism evidence="2 3">
    <name type="scientific">Mycolicibacterium diernhoferi</name>
    <dbReference type="NCBI Taxonomy" id="1801"/>
    <lineage>
        <taxon>Bacteria</taxon>
        <taxon>Bacillati</taxon>
        <taxon>Actinomycetota</taxon>
        <taxon>Actinomycetes</taxon>
        <taxon>Mycobacteriales</taxon>
        <taxon>Mycobacteriaceae</taxon>
        <taxon>Mycolicibacterium</taxon>
    </lineage>
</organism>
<dbReference type="Pfam" id="PF04266">
    <property type="entry name" value="ASCH"/>
    <property type="match status" value="1"/>
</dbReference>
<protein>
    <recommendedName>
        <fullName evidence="1">ASCH domain-containing protein</fullName>
    </recommendedName>
</protein>
<dbReference type="EMBL" id="MIJD01000216">
    <property type="protein sequence ID" value="OPE51914.1"/>
    <property type="molecule type" value="Genomic_DNA"/>
</dbReference>
<proteinExistence type="predicted"/>
<comment type="caution">
    <text evidence="2">The sequence shown here is derived from an EMBL/GenBank/DDBJ whole genome shotgun (WGS) entry which is preliminary data.</text>
</comment>